<gene>
    <name evidence="2" type="ORF">SAMN05216241_101102</name>
</gene>
<accession>A0A1G7L3J8</accession>
<keyword evidence="3" id="KW-1185">Reference proteome</keyword>
<dbReference type="Pfam" id="PF00561">
    <property type="entry name" value="Abhydrolase_1"/>
    <property type="match status" value="1"/>
</dbReference>
<dbReference type="PRINTS" id="PR00412">
    <property type="entry name" value="EPOXHYDRLASE"/>
</dbReference>
<evidence type="ECO:0000259" key="1">
    <source>
        <dbReference type="Pfam" id="PF00561"/>
    </source>
</evidence>
<dbReference type="EMBL" id="FNCE01000001">
    <property type="protein sequence ID" value="SDF44068.1"/>
    <property type="molecule type" value="Genomic_DNA"/>
</dbReference>
<dbReference type="PANTHER" id="PTHR43689">
    <property type="entry name" value="HYDROLASE"/>
    <property type="match status" value="1"/>
</dbReference>
<dbReference type="OrthoDB" id="7253779at2"/>
<reference evidence="2 3" key="1">
    <citation type="submission" date="2016-10" db="EMBL/GenBank/DDBJ databases">
        <authorList>
            <person name="de Groot N.N."/>
        </authorList>
    </citation>
    <scope>NUCLEOTIDE SEQUENCE [LARGE SCALE GENOMIC DNA]</scope>
    <source>
        <strain evidence="2 3">DSM 25584</strain>
    </source>
</reference>
<organism evidence="2 3">
    <name type="scientific">Limimonas halophila</name>
    <dbReference type="NCBI Taxonomy" id="1082479"/>
    <lineage>
        <taxon>Bacteria</taxon>
        <taxon>Pseudomonadati</taxon>
        <taxon>Pseudomonadota</taxon>
        <taxon>Alphaproteobacteria</taxon>
        <taxon>Rhodospirillales</taxon>
        <taxon>Rhodovibrionaceae</taxon>
        <taxon>Limimonas</taxon>
    </lineage>
</organism>
<protein>
    <submittedName>
        <fullName evidence="2">Pimeloyl-ACP methyl ester carboxylesterase</fullName>
    </submittedName>
</protein>
<dbReference type="InterPro" id="IPR000073">
    <property type="entry name" value="AB_hydrolase_1"/>
</dbReference>
<dbReference type="InterPro" id="IPR000639">
    <property type="entry name" value="Epox_hydrolase-like"/>
</dbReference>
<feature type="domain" description="AB hydrolase-1" evidence="1">
    <location>
        <begin position="30"/>
        <end position="268"/>
    </location>
</feature>
<name>A0A1G7L3J8_9PROT</name>
<evidence type="ECO:0000313" key="3">
    <source>
        <dbReference type="Proteomes" id="UP000199415"/>
    </source>
</evidence>
<dbReference type="PRINTS" id="PR00111">
    <property type="entry name" value="ABHYDROLASE"/>
</dbReference>
<dbReference type="PANTHER" id="PTHR43689:SF8">
    <property type="entry name" value="ALPHA_BETA-HYDROLASES SUPERFAMILY PROTEIN"/>
    <property type="match status" value="1"/>
</dbReference>
<dbReference type="SUPFAM" id="SSF53474">
    <property type="entry name" value="alpha/beta-Hydrolases"/>
    <property type="match status" value="1"/>
</dbReference>
<dbReference type="InterPro" id="IPR029058">
    <property type="entry name" value="AB_hydrolase_fold"/>
</dbReference>
<proteinExistence type="predicted"/>
<dbReference type="GO" id="GO:0003824">
    <property type="term" value="F:catalytic activity"/>
    <property type="evidence" value="ECO:0007669"/>
    <property type="project" value="InterPro"/>
</dbReference>
<evidence type="ECO:0000313" key="2">
    <source>
        <dbReference type="EMBL" id="SDF44068.1"/>
    </source>
</evidence>
<dbReference type="STRING" id="1082479.SAMN05216241_101102"/>
<dbReference type="AlphaFoldDB" id="A0A1G7L3J8"/>
<dbReference type="Gene3D" id="3.40.50.1820">
    <property type="entry name" value="alpha/beta hydrolase"/>
    <property type="match status" value="1"/>
</dbReference>
<dbReference type="RefSeq" id="WP_090018167.1">
    <property type="nucleotide sequence ID" value="NZ_FNCE01000001.1"/>
</dbReference>
<sequence>MPIQSPLTGNALVHGHRIATGVHGPADGTPVVLIHGTPSHSVIWRNVVPRLVEAGLRVHLFDLLGFGASERPLAADTSVAAQEALLGALLHHWGLSDAILIAHDIGGAVGLRAAVHTPERVRGLMLVDSVSYDSWPSETWRAIIRDHFDSYTAMAEPDFHAMLTRQLQMTVHDPETMTGEVLDAYLQPLSGPMGKVSFFHHQVRHYDSRYTEALTPALSGIRVPVHILWGADDRWQPVSYAHELERDIPGARLETIPDTGHFSPEDAPGAVADAVRAFARRHG</sequence>
<dbReference type="Proteomes" id="UP000199415">
    <property type="component" value="Unassembled WGS sequence"/>
</dbReference>